<sequence length="564" mass="64151">MTGADRSQLDPVEVAGGRRYSQETLLDSEGGLSAGSSSPSIGMTEKPYHSSSSPWDSWTVLCSSLDRHLHSRLGALPTPTHPGRLLKNALIFLIPSFLSPYSTLEFKKYKPNSTEWLDGLRGIAAFCVFISHHVVAYTGQEHDYAWDPQRHAHVLQLPVIRLLYAGSAMVRIFFVISGFALSCKPAKLMRKNGGQGALMKTLASSVFRRYLRLFLPCFGAFFMIHCWRAWGAFDWFELRHRANEQILPGSIEKYPPKSPDGFFGQMGLMFSEFYIFAIGNPILHEKYDFTTNKHMWTIPTEYGQSMALFLFMAMVSHLRRGFRVYVVAPACYLFWVYYQRFDYPLFLSGYFLAELHAAIETPSPLPVSQPIEIEDESSPAARSRYFIKTLKTIFWSFLAFVGLYLLSFPTRDGYATFGYINLCKMMPNSSYYIKRVGFQSFGASMLCLAILYLPRVQAYLSLPVFQYLGRVSFSLYLVHGAVIRTMGHRLVLEGWSNYPPDAYAGRMLVTVMVWLFAILPTVIWLSDVFWRLVESPCTNFVRWTESLVVAKEGPVPNVGAVKMQ</sequence>
<evidence type="ECO:0000313" key="5">
    <source>
        <dbReference type="Proteomes" id="UP001375240"/>
    </source>
</evidence>
<evidence type="ECO:0000259" key="3">
    <source>
        <dbReference type="Pfam" id="PF01757"/>
    </source>
</evidence>
<evidence type="ECO:0000313" key="4">
    <source>
        <dbReference type="EMBL" id="KAK6334121.1"/>
    </source>
</evidence>
<dbReference type="Pfam" id="PF01757">
    <property type="entry name" value="Acyl_transf_3"/>
    <property type="match status" value="1"/>
</dbReference>
<feature type="transmembrane region" description="Helical" evidence="2">
    <location>
        <begin position="392"/>
        <end position="411"/>
    </location>
</feature>
<dbReference type="AlphaFoldDB" id="A0AAV9U420"/>
<protein>
    <recommendedName>
        <fullName evidence="3">Acyltransferase 3 domain-containing protein</fullName>
    </recommendedName>
</protein>
<keyword evidence="2" id="KW-1133">Transmembrane helix</keyword>
<feature type="transmembrane region" description="Helical" evidence="2">
    <location>
        <begin position="116"/>
        <end position="139"/>
    </location>
</feature>
<gene>
    <name evidence="4" type="ORF">TWF696_002624</name>
</gene>
<accession>A0AAV9U420</accession>
<reference evidence="4 5" key="1">
    <citation type="submission" date="2019-10" db="EMBL/GenBank/DDBJ databases">
        <authorList>
            <person name="Palmer J.M."/>
        </authorList>
    </citation>
    <scope>NUCLEOTIDE SEQUENCE [LARGE SCALE GENOMIC DNA]</scope>
    <source>
        <strain evidence="4 5">TWF696</strain>
    </source>
</reference>
<keyword evidence="2" id="KW-0472">Membrane</keyword>
<feature type="transmembrane region" description="Helical" evidence="2">
    <location>
        <begin position="159"/>
        <end position="181"/>
    </location>
</feature>
<dbReference type="PANTHER" id="PTHR23028">
    <property type="entry name" value="ACETYLTRANSFERASE"/>
    <property type="match status" value="1"/>
</dbReference>
<dbReference type="PANTHER" id="PTHR23028:SF134">
    <property type="entry name" value="PUTATIVE (AFU_ORTHOLOGUE AFUA_4G08520)-RELATED"/>
    <property type="match status" value="1"/>
</dbReference>
<organism evidence="4 5">
    <name type="scientific">Orbilia brochopaga</name>
    <dbReference type="NCBI Taxonomy" id="3140254"/>
    <lineage>
        <taxon>Eukaryota</taxon>
        <taxon>Fungi</taxon>
        <taxon>Dikarya</taxon>
        <taxon>Ascomycota</taxon>
        <taxon>Pezizomycotina</taxon>
        <taxon>Orbiliomycetes</taxon>
        <taxon>Orbiliales</taxon>
        <taxon>Orbiliaceae</taxon>
        <taxon>Orbilia</taxon>
    </lineage>
</organism>
<feature type="transmembrane region" description="Helical" evidence="2">
    <location>
        <begin position="210"/>
        <end position="230"/>
    </location>
</feature>
<name>A0AAV9U420_9PEZI</name>
<evidence type="ECO:0000256" key="1">
    <source>
        <dbReference type="SAM" id="MobiDB-lite"/>
    </source>
</evidence>
<dbReference type="Proteomes" id="UP001375240">
    <property type="component" value="Unassembled WGS sequence"/>
</dbReference>
<dbReference type="InterPro" id="IPR050879">
    <property type="entry name" value="Acyltransferase_3"/>
</dbReference>
<dbReference type="InterPro" id="IPR002656">
    <property type="entry name" value="Acyl_transf_3_dom"/>
</dbReference>
<keyword evidence="2" id="KW-0812">Transmembrane</keyword>
<evidence type="ECO:0000256" key="2">
    <source>
        <dbReference type="SAM" id="Phobius"/>
    </source>
</evidence>
<feature type="transmembrane region" description="Helical" evidence="2">
    <location>
        <begin position="503"/>
        <end position="525"/>
    </location>
</feature>
<keyword evidence="5" id="KW-1185">Reference proteome</keyword>
<feature type="transmembrane region" description="Helical" evidence="2">
    <location>
        <begin position="322"/>
        <end position="338"/>
    </location>
</feature>
<feature type="domain" description="Acyltransferase 3" evidence="3">
    <location>
        <begin position="115"/>
        <end position="528"/>
    </location>
</feature>
<feature type="region of interest" description="Disordered" evidence="1">
    <location>
        <begin position="1"/>
        <end position="54"/>
    </location>
</feature>
<feature type="transmembrane region" description="Helical" evidence="2">
    <location>
        <begin position="262"/>
        <end position="283"/>
    </location>
</feature>
<feature type="transmembrane region" description="Helical" evidence="2">
    <location>
        <begin position="431"/>
        <end position="452"/>
    </location>
</feature>
<proteinExistence type="predicted"/>
<comment type="caution">
    <text evidence="4">The sequence shown here is derived from an EMBL/GenBank/DDBJ whole genome shotgun (WGS) entry which is preliminary data.</text>
</comment>
<dbReference type="GO" id="GO:0016747">
    <property type="term" value="F:acyltransferase activity, transferring groups other than amino-acyl groups"/>
    <property type="evidence" value="ECO:0007669"/>
    <property type="project" value="InterPro"/>
</dbReference>
<dbReference type="EMBL" id="JAVHNQ010000013">
    <property type="protein sequence ID" value="KAK6334121.1"/>
    <property type="molecule type" value="Genomic_DNA"/>
</dbReference>